<dbReference type="GO" id="GO:0033539">
    <property type="term" value="P:fatty acid beta-oxidation using acyl-CoA dehydrogenase"/>
    <property type="evidence" value="ECO:0007669"/>
    <property type="project" value="TreeGrafter"/>
</dbReference>
<evidence type="ECO:0000259" key="7">
    <source>
        <dbReference type="SMART" id="SM00893"/>
    </source>
</evidence>
<feature type="binding site" evidence="6">
    <location>
        <begin position="250"/>
        <end position="254"/>
    </location>
    <ligand>
        <name>FAD</name>
        <dbReference type="ChEBI" id="CHEBI:57692"/>
    </ligand>
</feature>
<gene>
    <name evidence="8" type="ORF">SteCoe_35810</name>
</gene>
<comment type="subunit">
    <text evidence="5">Heterodimer of an alpha and a beta subunit.</text>
</comment>
<dbReference type="GO" id="GO:0050660">
    <property type="term" value="F:flavin adenine dinucleotide binding"/>
    <property type="evidence" value="ECO:0007669"/>
    <property type="project" value="InterPro"/>
</dbReference>
<feature type="binding site" evidence="6">
    <location>
        <begin position="236"/>
        <end position="237"/>
    </location>
    <ligand>
        <name>FAD</name>
        <dbReference type="ChEBI" id="CHEBI:57692"/>
    </ligand>
</feature>
<reference evidence="8 9" key="1">
    <citation type="submission" date="2016-11" db="EMBL/GenBank/DDBJ databases">
        <title>The macronuclear genome of Stentor coeruleus: a giant cell with tiny introns.</title>
        <authorList>
            <person name="Slabodnick M."/>
            <person name="Ruby J.G."/>
            <person name="Reiff S.B."/>
            <person name="Swart E.C."/>
            <person name="Gosai S."/>
            <person name="Prabakaran S."/>
            <person name="Witkowska E."/>
            <person name="Larue G.E."/>
            <person name="Fisher S."/>
            <person name="Freeman R.M."/>
            <person name="Gunawardena J."/>
            <person name="Chu W."/>
            <person name="Stover N.A."/>
            <person name="Gregory B.D."/>
            <person name="Nowacki M."/>
            <person name="Derisi J."/>
            <person name="Roy S.W."/>
            <person name="Marshall W.F."/>
            <person name="Sood P."/>
        </authorList>
    </citation>
    <scope>NUCLEOTIDE SEQUENCE [LARGE SCALE GENOMIC DNA]</scope>
    <source>
        <strain evidence="8">WM001</strain>
    </source>
</reference>
<dbReference type="Gene3D" id="3.40.50.620">
    <property type="entry name" value="HUPs"/>
    <property type="match status" value="1"/>
</dbReference>
<evidence type="ECO:0000313" key="8">
    <source>
        <dbReference type="EMBL" id="OMJ67113.1"/>
    </source>
</evidence>
<organism evidence="8 9">
    <name type="scientific">Stentor coeruleus</name>
    <dbReference type="NCBI Taxonomy" id="5963"/>
    <lineage>
        <taxon>Eukaryota</taxon>
        <taxon>Sar</taxon>
        <taxon>Alveolata</taxon>
        <taxon>Ciliophora</taxon>
        <taxon>Postciliodesmatophora</taxon>
        <taxon>Heterotrichea</taxon>
        <taxon>Heterotrichida</taxon>
        <taxon>Stentoridae</taxon>
        <taxon>Stentor</taxon>
    </lineage>
</organism>
<dbReference type="PIRSF" id="PIRSF000089">
    <property type="entry name" value="Electra_flavoP_a"/>
    <property type="match status" value="1"/>
</dbReference>
<dbReference type="InterPro" id="IPR033947">
    <property type="entry name" value="ETF_alpha_N"/>
</dbReference>
<sequence length="320" mass="34447">MFLRRKFTSLVLAEHNNVKLNPIVYSVVNAAEYFNDDITVLVAGDTCGTVAQEASLITGVSRVLHIDSKDLKYQLADSLAKAVKQIQHANNFKRIIAGSSNFSRDVIPRLGGAFGVQPVTEITKIMNEDCYKRAAYAGNAIYTVVFVQPDIRLLTIRATSFDKNPVKKTPAPVERFDAGDVKSAMTWVNEEIIKADRPDLASAKIVVAGGRGLKSKEGFKIAEDLADTLGGAVGASRAAVDAHYCHNELQVGQTGKIVAPNLYIALGISGAIQHLAGMKDSKVIVSVNTDPEAPIFGVSDYGLVGDAFKVVPEMISKLKK</sequence>
<dbReference type="Pfam" id="PF00766">
    <property type="entry name" value="ETF_alpha"/>
    <property type="match status" value="1"/>
</dbReference>
<proteinExistence type="inferred from homology"/>
<evidence type="ECO:0000256" key="4">
    <source>
        <dbReference type="ARBA" id="ARBA00022827"/>
    </source>
</evidence>
<comment type="function">
    <text evidence="5">The electron transfer flavoprotein serves as a specific electron acceptor for several dehydrogenases, including five acyl-CoA dehydrogenases, glutaryl-CoA and sarcosine dehydrogenase. It transfers the electrons to the main mitochondrial respiratory chain via ETF-ubiquinone oxidoreductase (ETF dehydrogenase).</text>
</comment>
<dbReference type="InterPro" id="IPR014729">
    <property type="entry name" value="Rossmann-like_a/b/a_fold"/>
</dbReference>
<dbReference type="SUPFAM" id="SSF52467">
    <property type="entry name" value="DHS-like NAD/FAD-binding domain"/>
    <property type="match status" value="1"/>
</dbReference>
<keyword evidence="5" id="KW-0496">Mitochondrion</keyword>
<accession>A0A1R2ARE7</accession>
<comment type="similarity">
    <text evidence="2 5">Belongs to the ETF alpha-subunit/FixB family.</text>
</comment>
<dbReference type="InterPro" id="IPR014730">
    <property type="entry name" value="ETF_a/b_N"/>
</dbReference>
<dbReference type="Gene3D" id="3.40.50.1220">
    <property type="entry name" value="TPP-binding domain"/>
    <property type="match status" value="1"/>
</dbReference>
<feature type="binding site" evidence="6">
    <location>
        <begin position="267"/>
        <end position="274"/>
    </location>
    <ligand>
        <name>FAD</name>
        <dbReference type="ChEBI" id="CHEBI:57692"/>
    </ligand>
</feature>
<dbReference type="Pfam" id="PF01012">
    <property type="entry name" value="ETF"/>
    <property type="match status" value="1"/>
</dbReference>
<keyword evidence="3 5" id="KW-0285">Flavoprotein</keyword>
<feature type="binding site" evidence="6">
    <location>
        <position position="211"/>
    </location>
    <ligand>
        <name>FAD</name>
        <dbReference type="ChEBI" id="CHEBI:57692"/>
    </ligand>
</feature>
<comment type="caution">
    <text evidence="8">The sequence shown here is derived from an EMBL/GenBank/DDBJ whole genome shotgun (WGS) entry which is preliminary data.</text>
</comment>
<dbReference type="AlphaFoldDB" id="A0A1R2ARE7"/>
<name>A0A1R2ARE7_9CILI</name>
<dbReference type="GO" id="GO:0009055">
    <property type="term" value="F:electron transfer activity"/>
    <property type="evidence" value="ECO:0007669"/>
    <property type="project" value="InterPro"/>
</dbReference>
<keyword evidence="5" id="KW-0249">Electron transport</keyword>
<keyword evidence="9" id="KW-1185">Reference proteome</keyword>
<feature type="binding site" evidence="6">
    <location>
        <position position="288"/>
    </location>
    <ligand>
        <name>FAD</name>
        <dbReference type="ChEBI" id="CHEBI:57692"/>
    </ligand>
</feature>
<dbReference type="SMART" id="SM00893">
    <property type="entry name" value="ETF"/>
    <property type="match status" value="1"/>
</dbReference>
<dbReference type="SUPFAM" id="SSF52402">
    <property type="entry name" value="Adenine nucleotide alpha hydrolases-like"/>
    <property type="match status" value="1"/>
</dbReference>
<dbReference type="InterPro" id="IPR029035">
    <property type="entry name" value="DHS-like_NAD/FAD-binding_dom"/>
</dbReference>
<comment type="subcellular location">
    <subcellularLocation>
        <location evidence="1 5">Mitochondrion matrix</location>
    </subcellularLocation>
</comment>
<keyword evidence="4 5" id="KW-0274">FAD</keyword>
<dbReference type="Proteomes" id="UP000187209">
    <property type="component" value="Unassembled WGS sequence"/>
</dbReference>
<dbReference type="OrthoDB" id="1715808at2759"/>
<evidence type="ECO:0000256" key="3">
    <source>
        <dbReference type="ARBA" id="ARBA00022630"/>
    </source>
</evidence>
<protein>
    <recommendedName>
        <fullName evidence="5">Electron transfer flavoprotein subunit alpha</fullName>
        <shortName evidence="5">Alpha-ETF</shortName>
    </recommendedName>
</protein>
<dbReference type="PANTHER" id="PTHR43153">
    <property type="entry name" value="ELECTRON TRANSFER FLAVOPROTEIN ALPHA"/>
    <property type="match status" value="1"/>
</dbReference>
<evidence type="ECO:0000313" key="9">
    <source>
        <dbReference type="Proteomes" id="UP000187209"/>
    </source>
</evidence>
<dbReference type="GO" id="GO:0005759">
    <property type="term" value="C:mitochondrial matrix"/>
    <property type="evidence" value="ECO:0007669"/>
    <property type="project" value="UniProtKB-SubCell"/>
</dbReference>
<evidence type="ECO:0000256" key="1">
    <source>
        <dbReference type="ARBA" id="ARBA00004305"/>
    </source>
</evidence>
<evidence type="ECO:0000256" key="5">
    <source>
        <dbReference type="PIRNR" id="PIRNR000089"/>
    </source>
</evidence>
<keyword evidence="5" id="KW-0813">Transport</keyword>
<dbReference type="EMBL" id="MPUH01001561">
    <property type="protein sequence ID" value="OMJ67113.1"/>
    <property type="molecule type" value="Genomic_DNA"/>
</dbReference>
<comment type="cofactor">
    <cofactor evidence="5 6">
        <name>FAD</name>
        <dbReference type="ChEBI" id="CHEBI:57692"/>
    </cofactor>
    <text evidence="5 6">Binds 1 FAD per dimer.</text>
</comment>
<evidence type="ECO:0000256" key="2">
    <source>
        <dbReference type="ARBA" id="ARBA00005817"/>
    </source>
</evidence>
<feature type="domain" description="Electron transfer flavoprotein alpha/beta-subunit N-terminal" evidence="7">
    <location>
        <begin position="9"/>
        <end position="191"/>
    </location>
</feature>
<evidence type="ECO:0000256" key="6">
    <source>
        <dbReference type="PIRSR" id="PIRSR000089-1"/>
    </source>
</evidence>
<dbReference type="InterPro" id="IPR014731">
    <property type="entry name" value="ETF_asu_C"/>
</dbReference>
<dbReference type="PANTHER" id="PTHR43153:SF1">
    <property type="entry name" value="ELECTRON TRANSFER FLAVOPROTEIN SUBUNIT ALPHA, MITOCHONDRIAL"/>
    <property type="match status" value="1"/>
</dbReference>
<dbReference type="FunFam" id="3.40.50.1220:FF:000001">
    <property type="entry name" value="Electron transfer flavoprotein, alpha subunit"/>
    <property type="match status" value="1"/>
</dbReference>
<dbReference type="CDD" id="cd01715">
    <property type="entry name" value="ETF_alpha"/>
    <property type="match status" value="1"/>
</dbReference>
<dbReference type="InterPro" id="IPR001308">
    <property type="entry name" value="ETF_a/FixB"/>
</dbReference>